<sequence>MPRTPGEVAESTDVDAVTDAVLSASRLLVAVSARSIAAVDEAITLAQFRLLVILNAVGATKHAALADQLGVNPSTASRMVDRLVAAGMVVRETNPASRREIVIELTAEGRRVVRQVTARRRKEIAKIVARMPESARVGLVDALLAFTDAGGESAITVAPDSAWS</sequence>
<dbReference type="SMART" id="SM00347">
    <property type="entry name" value="HTH_MARR"/>
    <property type="match status" value="1"/>
</dbReference>
<dbReference type="GO" id="GO:0006950">
    <property type="term" value="P:response to stress"/>
    <property type="evidence" value="ECO:0007669"/>
    <property type="project" value="TreeGrafter"/>
</dbReference>
<gene>
    <name evidence="2" type="ORF">BJ998_001503</name>
</gene>
<keyword evidence="3" id="KW-1185">Reference proteome</keyword>
<dbReference type="PROSITE" id="PS50995">
    <property type="entry name" value="HTH_MARR_2"/>
    <property type="match status" value="1"/>
</dbReference>
<dbReference type="PANTHER" id="PTHR33164">
    <property type="entry name" value="TRANSCRIPTIONAL REGULATOR, MARR FAMILY"/>
    <property type="match status" value="1"/>
</dbReference>
<dbReference type="Pfam" id="PF01047">
    <property type="entry name" value="MarR"/>
    <property type="match status" value="1"/>
</dbReference>
<reference evidence="2 3" key="1">
    <citation type="submission" date="2020-08" db="EMBL/GenBank/DDBJ databases">
        <title>Sequencing the genomes of 1000 actinobacteria strains.</title>
        <authorList>
            <person name="Klenk H.-P."/>
        </authorList>
    </citation>
    <scope>NUCLEOTIDE SEQUENCE [LARGE SCALE GENOMIC DNA]</scope>
    <source>
        <strain evidence="2 3">DSM 43851</strain>
    </source>
</reference>
<evidence type="ECO:0000313" key="3">
    <source>
        <dbReference type="Proteomes" id="UP000585638"/>
    </source>
</evidence>
<dbReference type="Gene3D" id="1.10.10.10">
    <property type="entry name" value="Winged helix-like DNA-binding domain superfamily/Winged helix DNA-binding domain"/>
    <property type="match status" value="1"/>
</dbReference>
<evidence type="ECO:0000259" key="1">
    <source>
        <dbReference type="PROSITE" id="PS50995"/>
    </source>
</evidence>
<dbReference type="GO" id="GO:0003677">
    <property type="term" value="F:DNA binding"/>
    <property type="evidence" value="ECO:0007669"/>
    <property type="project" value="UniProtKB-KW"/>
</dbReference>
<dbReference type="SUPFAM" id="SSF46785">
    <property type="entry name" value="Winged helix' DNA-binding domain"/>
    <property type="match status" value="1"/>
</dbReference>
<dbReference type="GO" id="GO:0003700">
    <property type="term" value="F:DNA-binding transcription factor activity"/>
    <property type="evidence" value="ECO:0007669"/>
    <property type="project" value="InterPro"/>
</dbReference>
<keyword evidence="2" id="KW-0238">DNA-binding</keyword>
<name>A0A7W9KD44_9PSEU</name>
<dbReference type="AlphaFoldDB" id="A0A7W9KD44"/>
<dbReference type="InterPro" id="IPR036388">
    <property type="entry name" value="WH-like_DNA-bd_sf"/>
</dbReference>
<dbReference type="InterPro" id="IPR039422">
    <property type="entry name" value="MarR/SlyA-like"/>
</dbReference>
<dbReference type="EMBL" id="JACHIR010000001">
    <property type="protein sequence ID" value="MBB5890307.1"/>
    <property type="molecule type" value="Genomic_DNA"/>
</dbReference>
<dbReference type="InterPro" id="IPR000835">
    <property type="entry name" value="HTH_MarR-typ"/>
</dbReference>
<dbReference type="RefSeq" id="WP_184859681.1">
    <property type="nucleotide sequence ID" value="NZ_BAAAWY010000047.1"/>
</dbReference>
<dbReference type="PANTHER" id="PTHR33164:SF94">
    <property type="entry name" value="TRANSCRIPTIONAL REGULATORY PROTEIN-RELATED"/>
    <property type="match status" value="1"/>
</dbReference>
<organism evidence="2 3">
    <name type="scientific">Kutzneria kofuensis</name>
    <dbReference type="NCBI Taxonomy" id="103725"/>
    <lineage>
        <taxon>Bacteria</taxon>
        <taxon>Bacillati</taxon>
        <taxon>Actinomycetota</taxon>
        <taxon>Actinomycetes</taxon>
        <taxon>Pseudonocardiales</taxon>
        <taxon>Pseudonocardiaceae</taxon>
        <taxon>Kutzneria</taxon>
    </lineage>
</organism>
<proteinExistence type="predicted"/>
<dbReference type="Proteomes" id="UP000585638">
    <property type="component" value="Unassembled WGS sequence"/>
</dbReference>
<protein>
    <submittedName>
        <fullName evidence="2">DNA-binding MarR family transcriptional regulator</fullName>
    </submittedName>
</protein>
<comment type="caution">
    <text evidence="2">The sequence shown here is derived from an EMBL/GenBank/DDBJ whole genome shotgun (WGS) entry which is preliminary data.</text>
</comment>
<dbReference type="InterPro" id="IPR036390">
    <property type="entry name" value="WH_DNA-bd_sf"/>
</dbReference>
<accession>A0A7W9KD44</accession>
<feature type="domain" description="HTH marR-type" evidence="1">
    <location>
        <begin position="14"/>
        <end position="148"/>
    </location>
</feature>
<evidence type="ECO:0000313" key="2">
    <source>
        <dbReference type="EMBL" id="MBB5890307.1"/>
    </source>
</evidence>